<reference evidence="3" key="2">
    <citation type="submission" date="2010-03" db="EMBL/GenBank/DDBJ databases">
        <title>The genome sequence of Coccidioides posadasii strain Silveira.</title>
        <authorList>
            <consortium name="The Broad Institute Genome Sequencing Center for Infectious Disease"/>
            <person name="Neafsey D."/>
            <person name="Orbach M."/>
            <person name="Henn M.R."/>
            <person name="Cole G.T."/>
            <person name="Galgiani J."/>
            <person name="Gardner M.J."/>
            <person name="Kirkland T.N."/>
            <person name="Taylor J.W."/>
            <person name="Young S.K."/>
            <person name="Zeng Q."/>
            <person name="Koehrsen M."/>
            <person name="Alvarado L."/>
            <person name="Berlin A."/>
            <person name="Borenstein D."/>
            <person name="Chapman S.B."/>
            <person name="Chen Z."/>
            <person name="Engels R."/>
            <person name="Freedman E."/>
            <person name="Gellesch M."/>
            <person name="Goldberg J."/>
            <person name="Griggs A."/>
            <person name="Gujja S."/>
            <person name="Heilman E."/>
            <person name="Heiman D."/>
            <person name="Howarth C."/>
            <person name="Jen D."/>
            <person name="Larson L."/>
            <person name="Mehta T."/>
            <person name="Neiman D."/>
            <person name="Park D."/>
            <person name="Pearson M."/>
            <person name="Richards J."/>
            <person name="Roberts A."/>
            <person name="Saif S."/>
            <person name="Shea T."/>
            <person name="Shenoy N."/>
            <person name="Sisk P."/>
            <person name="Stolte C."/>
            <person name="Sykes S."/>
            <person name="Walk T."/>
            <person name="White J."/>
            <person name="Yandava C."/>
            <person name="Haas B."/>
            <person name="Nusbaum C."/>
            <person name="Birren B."/>
        </authorList>
    </citation>
    <scope>NUCLEOTIDE SEQUENCE [LARGE SCALE GENOMIC DNA]</scope>
    <source>
        <strain evidence="3">RMSCC 757 / Silveira</strain>
    </source>
</reference>
<dbReference type="VEuPathDB" id="FungiDB:CPSG_07274"/>
<organism evidence="3">
    <name type="scientific">Coccidioides posadasii (strain RMSCC 757 / Silveira)</name>
    <name type="common">Valley fever fungus</name>
    <dbReference type="NCBI Taxonomy" id="443226"/>
    <lineage>
        <taxon>Eukaryota</taxon>
        <taxon>Fungi</taxon>
        <taxon>Dikarya</taxon>
        <taxon>Ascomycota</taxon>
        <taxon>Pezizomycotina</taxon>
        <taxon>Eurotiomycetes</taxon>
        <taxon>Eurotiomycetidae</taxon>
        <taxon>Onygenales</taxon>
        <taxon>Onygenaceae</taxon>
        <taxon>Coccidioides</taxon>
    </lineage>
</organism>
<dbReference type="Proteomes" id="UP000002497">
    <property type="component" value="Unassembled WGS sequence"/>
</dbReference>
<feature type="region of interest" description="Disordered" evidence="1">
    <location>
        <begin position="55"/>
        <end position="76"/>
    </location>
</feature>
<dbReference type="AlphaFoldDB" id="E9DBS2"/>
<feature type="compositionally biased region" description="Polar residues" evidence="1">
    <location>
        <begin position="56"/>
        <end position="67"/>
    </location>
</feature>
<evidence type="ECO:0000313" key="3">
    <source>
        <dbReference type="Proteomes" id="UP000002497"/>
    </source>
</evidence>
<sequence length="76" mass="8656">MAARCSRNKLVGKAFYCRVCLAPSNYMTHRLPKTCYDLKKTKACESRKKTWDATMENGSEYMQQVQDTRAPKAASS</sequence>
<name>E9DBS2_COCPS</name>
<keyword evidence="3" id="KW-1185">Reference proteome</keyword>
<proteinExistence type="predicted"/>
<evidence type="ECO:0000313" key="2">
    <source>
        <dbReference type="EMBL" id="EFW16224.1"/>
    </source>
</evidence>
<evidence type="ECO:0000256" key="1">
    <source>
        <dbReference type="SAM" id="MobiDB-lite"/>
    </source>
</evidence>
<dbReference type="EMBL" id="GL636498">
    <property type="protein sequence ID" value="EFW16224.1"/>
    <property type="molecule type" value="Genomic_DNA"/>
</dbReference>
<dbReference type="HOGENOM" id="CLU_2654310_0_0_1"/>
<gene>
    <name evidence="2" type="ORF">CPSG_07274</name>
</gene>
<accession>E9DBS2</accession>
<reference evidence="3" key="1">
    <citation type="journal article" date="2010" name="Genome Res.">
        <title>Population genomic sequencing of Coccidioides fungi reveals recent hybridization and transposon control.</title>
        <authorList>
            <person name="Neafsey D.E."/>
            <person name="Barker B.M."/>
            <person name="Sharpton T.J."/>
            <person name="Stajich J.E."/>
            <person name="Park D.J."/>
            <person name="Whiston E."/>
            <person name="Hung C.-Y."/>
            <person name="McMahan C."/>
            <person name="White J."/>
            <person name="Sykes S."/>
            <person name="Heiman D."/>
            <person name="Young S."/>
            <person name="Zeng Q."/>
            <person name="Abouelleil A."/>
            <person name="Aftuck L."/>
            <person name="Bessette D."/>
            <person name="Brown A."/>
            <person name="FitzGerald M."/>
            <person name="Lui A."/>
            <person name="Macdonald J.P."/>
            <person name="Priest M."/>
            <person name="Orbach M.J."/>
            <person name="Galgiani J.N."/>
            <person name="Kirkland T.N."/>
            <person name="Cole G.T."/>
            <person name="Birren B.W."/>
            <person name="Henn M.R."/>
            <person name="Taylor J.W."/>
            <person name="Rounsley S.D."/>
        </authorList>
    </citation>
    <scope>NUCLEOTIDE SEQUENCE [LARGE SCALE GENOMIC DNA]</scope>
    <source>
        <strain evidence="3">RMSCC 757 / Silveira</strain>
    </source>
</reference>
<protein>
    <submittedName>
        <fullName evidence="2">Predicted protein</fullName>
    </submittedName>
</protein>